<feature type="domain" description="DUF4283" evidence="1">
    <location>
        <begin position="192"/>
        <end position="245"/>
    </location>
</feature>
<dbReference type="PANTHER" id="PTHR31286:SF179">
    <property type="entry name" value="RNASE H TYPE-1 DOMAIN-CONTAINING PROTEIN"/>
    <property type="match status" value="1"/>
</dbReference>
<accession>A0ABD0UHY0</accession>
<dbReference type="PANTHER" id="PTHR31286">
    <property type="entry name" value="GLYCINE-RICH CELL WALL STRUCTURAL PROTEIN 1.8-LIKE"/>
    <property type="match status" value="1"/>
</dbReference>
<dbReference type="EMBL" id="JANQDX010000016">
    <property type="protein sequence ID" value="KAL0909952.1"/>
    <property type="molecule type" value="Genomic_DNA"/>
</dbReference>
<comment type="caution">
    <text evidence="2">The sequence shown here is derived from an EMBL/GenBank/DDBJ whole genome shotgun (WGS) entry which is preliminary data.</text>
</comment>
<dbReference type="Pfam" id="PF14111">
    <property type="entry name" value="DUF4283"/>
    <property type="match status" value="1"/>
</dbReference>
<proteinExistence type="predicted"/>
<protein>
    <recommendedName>
        <fullName evidence="1">DUF4283 domain-containing protein</fullName>
    </recommendedName>
</protein>
<dbReference type="Proteomes" id="UP001552299">
    <property type="component" value="Unassembled WGS sequence"/>
</dbReference>
<keyword evidence="3" id="KW-1185">Reference proteome</keyword>
<dbReference type="InterPro" id="IPR040256">
    <property type="entry name" value="At4g02000-like"/>
</dbReference>
<gene>
    <name evidence="2" type="ORF">M5K25_020866</name>
</gene>
<organism evidence="2 3">
    <name type="scientific">Dendrobium thyrsiflorum</name>
    <name type="common">Pinecone-like raceme dendrobium</name>
    <name type="synonym">Orchid</name>
    <dbReference type="NCBI Taxonomy" id="117978"/>
    <lineage>
        <taxon>Eukaryota</taxon>
        <taxon>Viridiplantae</taxon>
        <taxon>Streptophyta</taxon>
        <taxon>Embryophyta</taxon>
        <taxon>Tracheophyta</taxon>
        <taxon>Spermatophyta</taxon>
        <taxon>Magnoliopsida</taxon>
        <taxon>Liliopsida</taxon>
        <taxon>Asparagales</taxon>
        <taxon>Orchidaceae</taxon>
        <taxon>Epidendroideae</taxon>
        <taxon>Malaxideae</taxon>
        <taxon>Dendrobiinae</taxon>
        <taxon>Dendrobium</taxon>
    </lineage>
</organism>
<sequence length="260" mass="29350">MAVKCLKDPGFLDVSFNSHSFLEAISGTSSDGYFPELKSTIFHGLPSLWISEEEILLLAAPLKFALVFFPLVALALTPLEGPPRLRFSLVDLMDHPTVVANLWGSLPNVQKSSNPGFFTLNAGEKFSTSRSFKDVVSGKFEAHTEVFTFKKSSVKCIPAILFSDEDVVKLASPFQFTLVGKFAVCLFFRNLKLLGNFFVGLLDPRNVVIQLSNDLDYSPIFSRRSYYINSYQMRLLKWIPYFDIKEESPIVSIWISFQNF</sequence>
<dbReference type="InterPro" id="IPR025558">
    <property type="entry name" value="DUF4283"/>
</dbReference>
<evidence type="ECO:0000313" key="3">
    <source>
        <dbReference type="Proteomes" id="UP001552299"/>
    </source>
</evidence>
<evidence type="ECO:0000313" key="2">
    <source>
        <dbReference type="EMBL" id="KAL0909952.1"/>
    </source>
</evidence>
<evidence type="ECO:0000259" key="1">
    <source>
        <dbReference type="Pfam" id="PF14111"/>
    </source>
</evidence>
<name>A0ABD0UHY0_DENTH</name>
<dbReference type="AlphaFoldDB" id="A0ABD0UHY0"/>
<reference evidence="2 3" key="1">
    <citation type="journal article" date="2024" name="Plant Biotechnol. J.">
        <title>Dendrobium thyrsiflorum genome and its molecular insights into genes involved in important horticultural traits.</title>
        <authorList>
            <person name="Chen B."/>
            <person name="Wang J.Y."/>
            <person name="Zheng P.J."/>
            <person name="Li K.L."/>
            <person name="Liang Y.M."/>
            <person name="Chen X.F."/>
            <person name="Zhang C."/>
            <person name="Zhao X."/>
            <person name="He X."/>
            <person name="Zhang G.Q."/>
            <person name="Liu Z.J."/>
            <person name="Xu Q."/>
        </authorList>
    </citation>
    <scope>NUCLEOTIDE SEQUENCE [LARGE SCALE GENOMIC DNA]</scope>
    <source>
        <strain evidence="2">GZMU011</strain>
    </source>
</reference>